<keyword evidence="2" id="KW-1185">Reference proteome</keyword>
<dbReference type="EMBL" id="CAACVG010007417">
    <property type="protein sequence ID" value="VEN45307.1"/>
    <property type="molecule type" value="Genomic_DNA"/>
</dbReference>
<name>A0A653CBJ6_CALMS</name>
<accession>A0A653CBJ6</accession>
<dbReference type="Proteomes" id="UP000410492">
    <property type="component" value="Unassembled WGS sequence"/>
</dbReference>
<dbReference type="OrthoDB" id="10067219at2759"/>
<dbReference type="AlphaFoldDB" id="A0A653CBJ6"/>
<reference evidence="1 2" key="1">
    <citation type="submission" date="2019-01" db="EMBL/GenBank/DDBJ databases">
        <authorList>
            <person name="Sayadi A."/>
        </authorList>
    </citation>
    <scope>NUCLEOTIDE SEQUENCE [LARGE SCALE GENOMIC DNA]</scope>
</reference>
<evidence type="ECO:0000313" key="2">
    <source>
        <dbReference type="Proteomes" id="UP000410492"/>
    </source>
</evidence>
<sequence>MKQEIFDESDEDQIPAALGSVQKVPSISDLSDPEASLGEFSCHSTSLYLMSCP</sequence>
<proteinExistence type="predicted"/>
<organism evidence="1 2">
    <name type="scientific">Callosobruchus maculatus</name>
    <name type="common">Southern cowpea weevil</name>
    <name type="synonym">Pulse bruchid</name>
    <dbReference type="NCBI Taxonomy" id="64391"/>
    <lineage>
        <taxon>Eukaryota</taxon>
        <taxon>Metazoa</taxon>
        <taxon>Ecdysozoa</taxon>
        <taxon>Arthropoda</taxon>
        <taxon>Hexapoda</taxon>
        <taxon>Insecta</taxon>
        <taxon>Pterygota</taxon>
        <taxon>Neoptera</taxon>
        <taxon>Endopterygota</taxon>
        <taxon>Coleoptera</taxon>
        <taxon>Polyphaga</taxon>
        <taxon>Cucujiformia</taxon>
        <taxon>Chrysomeloidea</taxon>
        <taxon>Chrysomelidae</taxon>
        <taxon>Bruchinae</taxon>
        <taxon>Bruchini</taxon>
        <taxon>Callosobruchus</taxon>
    </lineage>
</organism>
<evidence type="ECO:0000313" key="1">
    <source>
        <dbReference type="EMBL" id="VEN45307.1"/>
    </source>
</evidence>
<gene>
    <name evidence="1" type="ORF">CALMAC_LOCUS7804</name>
</gene>
<protein>
    <submittedName>
        <fullName evidence="1">Uncharacterized protein</fullName>
    </submittedName>
</protein>